<gene>
    <name evidence="1" type="ORF">LCGC14_2672330</name>
</gene>
<name>A0A0F9AB72_9ZZZZ</name>
<evidence type="ECO:0000313" key="1">
    <source>
        <dbReference type="EMBL" id="KKK95485.1"/>
    </source>
</evidence>
<sequence>MTSAEIKIMLEELVNSDQVFIKLDNKLEVLEYEVREIEIDKGNRIDIYVIF</sequence>
<proteinExistence type="predicted"/>
<comment type="caution">
    <text evidence="1">The sequence shown here is derived from an EMBL/GenBank/DDBJ whole genome shotgun (WGS) entry which is preliminary data.</text>
</comment>
<accession>A0A0F9AB72</accession>
<dbReference type="AlphaFoldDB" id="A0A0F9AB72"/>
<protein>
    <submittedName>
        <fullName evidence="1">Uncharacterized protein</fullName>
    </submittedName>
</protein>
<organism evidence="1">
    <name type="scientific">marine sediment metagenome</name>
    <dbReference type="NCBI Taxonomy" id="412755"/>
    <lineage>
        <taxon>unclassified sequences</taxon>
        <taxon>metagenomes</taxon>
        <taxon>ecological metagenomes</taxon>
    </lineage>
</organism>
<reference evidence="1" key="1">
    <citation type="journal article" date="2015" name="Nature">
        <title>Complex archaea that bridge the gap between prokaryotes and eukaryotes.</title>
        <authorList>
            <person name="Spang A."/>
            <person name="Saw J.H."/>
            <person name="Jorgensen S.L."/>
            <person name="Zaremba-Niedzwiedzka K."/>
            <person name="Martijn J."/>
            <person name="Lind A.E."/>
            <person name="van Eijk R."/>
            <person name="Schleper C."/>
            <person name="Guy L."/>
            <person name="Ettema T.J."/>
        </authorList>
    </citation>
    <scope>NUCLEOTIDE SEQUENCE</scope>
</reference>
<dbReference type="EMBL" id="LAZR01046893">
    <property type="protein sequence ID" value="KKK95485.1"/>
    <property type="molecule type" value="Genomic_DNA"/>
</dbReference>